<dbReference type="InterPro" id="IPR027417">
    <property type="entry name" value="P-loop_NTPase"/>
</dbReference>
<gene>
    <name evidence="2" type="ORF">TCLT_LOCUS3816</name>
</gene>
<dbReference type="AlphaFoldDB" id="A0A0N5CU98"/>
<accession>A0A0N5CU98</accession>
<evidence type="ECO:0000256" key="1">
    <source>
        <dbReference type="SAM" id="Coils"/>
    </source>
</evidence>
<feature type="coiled-coil region" evidence="1">
    <location>
        <begin position="14"/>
        <end position="168"/>
    </location>
</feature>
<dbReference type="OMA" id="ENIMECI"/>
<reference evidence="2 3" key="2">
    <citation type="submission" date="2018-11" db="EMBL/GenBank/DDBJ databases">
        <authorList>
            <consortium name="Pathogen Informatics"/>
        </authorList>
    </citation>
    <scope>NUCLEOTIDE SEQUENCE [LARGE SCALE GENOMIC DNA]</scope>
</reference>
<evidence type="ECO:0000313" key="3">
    <source>
        <dbReference type="Proteomes" id="UP000276776"/>
    </source>
</evidence>
<protein>
    <submittedName>
        <fullName evidence="4">ING domain-containing protein</fullName>
    </submittedName>
</protein>
<organism evidence="4">
    <name type="scientific">Thelazia callipaeda</name>
    <name type="common">Oriental eyeworm</name>
    <name type="synonym">Parasitic nematode</name>
    <dbReference type="NCBI Taxonomy" id="103827"/>
    <lineage>
        <taxon>Eukaryota</taxon>
        <taxon>Metazoa</taxon>
        <taxon>Ecdysozoa</taxon>
        <taxon>Nematoda</taxon>
        <taxon>Chromadorea</taxon>
        <taxon>Rhabditida</taxon>
        <taxon>Spirurina</taxon>
        <taxon>Spiruromorpha</taxon>
        <taxon>Thelazioidea</taxon>
        <taxon>Thelaziidae</taxon>
        <taxon>Thelazia</taxon>
    </lineage>
</organism>
<proteinExistence type="predicted"/>
<evidence type="ECO:0000313" key="4">
    <source>
        <dbReference type="WBParaSite" id="TCLT_0000382701-mRNA-1"/>
    </source>
</evidence>
<dbReference type="Gene3D" id="3.40.50.300">
    <property type="entry name" value="P-loop containing nucleotide triphosphate hydrolases"/>
    <property type="match status" value="1"/>
</dbReference>
<evidence type="ECO:0000313" key="2">
    <source>
        <dbReference type="EMBL" id="VDN00828.1"/>
    </source>
</evidence>
<reference evidence="4" key="1">
    <citation type="submission" date="2017-02" db="UniProtKB">
        <authorList>
            <consortium name="WormBaseParasite"/>
        </authorList>
    </citation>
    <scope>IDENTIFICATION</scope>
</reference>
<dbReference type="EMBL" id="UYYF01004267">
    <property type="protein sequence ID" value="VDN00828.1"/>
    <property type="molecule type" value="Genomic_DNA"/>
</dbReference>
<sequence>MYENILMDNDEYVLSDLINCIQQAQGEIKKEMEKMKEKRKQFIHPELKIERIAKYCQKLHDELQNTNQQCSQSRSELQNLIQQCAFLDKRLNEYNETIELFKHEYDELQCKNTEIKKAIAETETNAKDYLAEEISKMYDHLLAESNKIELQLEQIDNLGSNLENQEST</sequence>
<dbReference type="WBParaSite" id="TCLT_0000382701-mRNA-1">
    <property type="protein sequence ID" value="TCLT_0000382701-mRNA-1"/>
    <property type="gene ID" value="TCLT_0000382701"/>
</dbReference>
<name>A0A0N5CU98_THECL</name>
<dbReference type="Proteomes" id="UP000276776">
    <property type="component" value="Unassembled WGS sequence"/>
</dbReference>
<keyword evidence="1" id="KW-0175">Coiled coil</keyword>
<keyword evidence="3" id="KW-1185">Reference proteome</keyword>